<evidence type="ECO:0000256" key="15">
    <source>
        <dbReference type="ARBA" id="ARBA00023180"/>
    </source>
</evidence>
<comment type="subcellular location">
    <subcellularLocation>
        <location evidence="1">Virion membrane</location>
        <topology evidence="1">Single-pass type I membrane protein</topology>
    </subcellularLocation>
</comment>
<dbReference type="InterPro" id="IPR038172">
    <property type="entry name" value="Herpes_glycoH_C_sf"/>
</dbReference>
<feature type="transmembrane region" description="Helical" evidence="17">
    <location>
        <begin position="734"/>
        <end position="756"/>
    </location>
</feature>
<evidence type="ECO:0000256" key="14">
    <source>
        <dbReference type="ARBA" id="ARBA00023136"/>
    </source>
</evidence>
<dbReference type="Pfam" id="PF17488">
    <property type="entry name" value="Herpes_glycoH_C"/>
    <property type="match status" value="1"/>
</dbReference>
<keyword evidence="6 17" id="KW-0812">Transmembrane</keyword>
<dbReference type="Proteomes" id="UP000152314">
    <property type="component" value="Segment"/>
</dbReference>
<evidence type="ECO:0000256" key="9">
    <source>
        <dbReference type="ARBA" id="ARBA00022870"/>
    </source>
</evidence>
<evidence type="ECO:0000256" key="7">
    <source>
        <dbReference type="ARBA" id="ARBA00022729"/>
    </source>
</evidence>
<evidence type="ECO:0000256" key="12">
    <source>
        <dbReference type="ARBA" id="ARBA00022989"/>
    </source>
</evidence>
<name>A0A0M4MS42_9GAMA</name>
<protein>
    <submittedName>
        <fullName evidence="19">ORF22</fullName>
    </submittedName>
</protein>
<reference evidence="19 20" key="1">
    <citation type="journal article" date="2015" name="Genome Announc.">
        <title>First Complete Genome Sequence of Felis catus Gammaherpesvirus 1.</title>
        <authorList>
            <person name="Troyer R.M."/>
            <person name="Lee J.S."/>
            <person name="Vuyisich M."/>
            <person name="Chain P."/>
            <person name="Lo C.C."/>
            <person name="Kronmiller B."/>
            <person name="Bracha S."/>
            <person name="Avery A.C."/>
            <person name="VandeWoude S."/>
        </authorList>
    </citation>
    <scope>NUCLEOTIDE SEQUENCE [LARGE SCALE GENOMIC DNA]</scope>
    <source>
        <strain evidence="19">31286</strain>
    </source>
</reference>
<keyword evidence="16" id="KW-1160">Virus entry into host cell</keyword>
<dbReference type="RefSeq" id="YP_009173898.1">
    <property type="nucleotide sequence ID" value="NC_028099.1"/>
</dbReference>
<dbReference type="GO" id="GO:0019031">
    <property type="term" value="C:viral envelope"/>
    <property type="evidence" value="ECO:0007669"/>
    <property type="project" value="UniProtKB-KW"/>
</dbReference>
<evidence type="ECO:0000256" key="10">
    <source>
        <dbReference type="ARBA" id="ARBA00022879"/>
    </source>
</evidence>
<evidence type="ECO:0000313" key="19">
    <source>
        <dbReference type="EMBL" id="ALE14733.1"/>
    </source>
</evidence>
<evidence type="ECO:0000256" key="13">
    <source>
        <dbReference type="ARBA" id="ARBA00023046"/>
    </source>
</evidence>
<evidence type="ECO:0000256" key="6">
    <source>
        <dbReference type="ARBA" id="ARBA00022692"/>
    </source>
</evidence>
<dbReference type="Gene3D" id="3.90.380.20">
    <property type="entry name" value="Herpesvirus glycoprotein H, domain D-II"/>
    <property type="match status" value="1"/>
</dbReference>
<sequence length="762" mass="87815">MSNIMNRTSPGCINLSWLVVYMILSSTLWCTVGKTTTTKRSSPKATMTQEEKMGALRHKYNFTELLARNPEVEIQFDVTGASYKLQWNSVLNPLTPEGVQLMWDESNLTEKLTHTLTKYKELWKINSSTVVITDPPINHNQCPVYSKQKNYNVSQYNANGVSGYTGDFGIPSVKVVNDLFYFSSYLFRPRLISHDIFYNTKEHSVYFSFLFNKEGYEFFGFVTRTFSYVTLVKHEKNSISRFATWLLGRTSKLPVLKGSLIYDNDIVLVKNSNFSLSLITTFEDASSLVWLGDLNYTEVFYKVTNLSPITLIKEMEDTIIKFETLHRCFAFDLTSELITFTLKFAFTHFMIGSGFSDVSPYVQMQCVAHFMHELLLLRDMTQNCFPSFYFKGFVSNTVKRVAGKMVSNIPINNIKSLSQEVQMNILTMLTLAEEITTLNGRILWGLAEIVSNLYTKYTNVFSLTNNDRRILLDIYLILHNELKDYHASNNTNLLFVYLLSSSMCNSLEIATLISRLSHSDFDVFETFSPCFMSLRYDFNMDKLISEGKQAFDMTFKESQKGASGFFTLFKYRHFSYINEFPIFKCFSNKMSSVLMLIPMKNITYVVSRENIEHAINYEVSETFIKSKLIISALHTNCSTWINHPKTKVHIPVVYNLTRADRGCPLCEAAFISYDEKDGLESMMYVHNKKVQNNLFLDTSPFFDNHNLHTHYLMLFNNGTVIEIRGKYRKRATSVIIVSLFLLSFGFAGYCIFKIIVNCCSLK</sequence>
<keyword evidence="13" id="KW-1039">Host endosome</keyword>
<keyword evidence="2" id="KW-1168">Fusion of virus membrane with host membrane</keyword>
<dbReference type="InterPro" id="IPR035305">
    <property type="entry name" value="Herpes_glycoH_C"/>
</dbReference>
<keyword evidence="8" id="KW-0946">Virion</keyword>
<evidence type="ECO:0000256" key="1">
    <source>
        <dbReference type="ARBA" id="ARBA00004563"/>
    </source>
</evidence>
<dbReference type="GeneID" id="26100412"/>
<evidence type="ECO:0000256" key="16">
    <source>
        <dbReference type="ARBA" id="ARBA00023296"/>
    </source>
</evidence>
<dbReference type="InterPro" id="IPR003493">
    <property type="entry name" value="Herpes_gH"/>
</dbReference>
<keyword evidence="14 17" id="KW-0472">Membrane</keyword>
<keyword evidence="15" id="KW-0325">Glycoprotein</keyword>
<dbReference type="Pfam" id="PF02489">
    <property type="entry name" value="Herpes_glycop_H"/>
    <property type="match status" value="1"/>
</dbReference>
<keyword evidence="20" id="KW-1185">Reference proteome</keyword>
<dbReference type="OrthoDB" id="6582at10239"/>
<keyword evidence="7" id="KW-0732">Signal</keyword>
<accession>A0A0M4MS42</accession>
<evidence type="ECO:0000256" key="2">
    <source>
        <dbReference type="ARBA" id="ARBA00022506"/>
    </source>
</evidence>
<dbReference type="GO" id="GO:0055036">
    <property type="term" value="C:virion membrane"/>
    <property type="evidence" value="ECO:0007669"/>
    <property type="project" value="UniProtKB-SubCell"/>
</dbReference>
<feature type="transmembrane region" description="Helical" evidence="17">
    <location>
        <begin position="15"/>
        <end position="32"/>
    </location>
</feature>
<evidence type="ECO:0000256" key="11">
    <source>
        <dbReference type="ARBA" id="ARBA00022981"/>
    </source>
</evidence>
<dbReference type="GO" id="GO:0019064">
    <property type="term" value="P:fusion of virus membrane with host plasma membrane"/>
    <property type="evidence" value="ECO:0007669"/>
    <property type="project" value="UniProtKB-KW"/>
</dbReference>
<proteinExistence type="inferred from homology"/>
<keyword evidence="10" id="KW-0261">Viral envelope protein</keyword>
<keyword evidence="5" id="KW-1162">Viral penetration into host cytoplasm</keyword>
<evidence type="ECO:0000259" key="18">
    <source>
        <dbReference type="Pfam" id="PF17488"/>
    </source>
</evidence>
<keyword evidence="4" id="KW-1169">Fusion of virus membrane with host cell membrane</keyword>
<dbReference type="Gene3D" id="2.60.40.3190">
    <property type="entry name" value="Herpesvirus glycoprotein H, C-terminal domain"/>
    <property type="match status" value="1"/>
</dbReference>
<dbReference type="KEGG" id="vg:26100412"/>
<keyword evidence="9" id="KW-1043">Host membrane</keyword>
<dbReference type="GO" id="GO:0046718">
    <property type="term" value="P:symbiont entry into host cell"/>
    <property type="evidence" value="ECO:0007669"/>
    <property type="project" value="UniProtKB-KW"/>
</dbReference>
<evidence type="ECO:0000256" key="5">
    <source>
        <dbReference type="ARBA" id="ARBA00022595"/>
    </source>
</evidence>
<dbReference type="HAMAP" id="MF_04033">
    <property type="entry name" value="HSV_GH"/>
    <property type="match status" value="1"/>
</dbReference>
<organism evidence="19 20">
    <name type="scientific">Felid gammaherpesvirus 1</name>
    <dbReference type="NCBI Taxonomy" id="2560468"/>
    <lineage>
        <taxon>Viruses</taxon>
        <taxon>Duplodnaviria</taxon>
        <taxon>Heunggongvirae</taxon>
        <taxon>Peploviricota</taxon>
        <taxon>Herviviricetes</taxon>
        <taxon>Herpesvirales</taxon>
        <taxon>Orthoherpesviridae</taxon>
        <taxon>Gammaherpesvirinae</taxon>
        <taxon>Percavirus</taxon>
        <taxon>Percavirus felidgamma1</taxon>
    </lineage>
</organism>
<evidence type="ECO:0000256" key="8">
    <source>
        <dbReference type="ARBA" id="ARBA00022844"/>
    </source>
</evidence>
<evidence type="ECO:0000256" key="3">
    <source>
        <dbReference type="ARBA" id="ARBA00022511"/>
    </source>
</evidence>
<evidence type="ECO:0000256" key="4">
    <source>
        <dbReference type="ARBA" id="ARBA00022521"/>
    </source>
</evidence>
<keyword evidence="12 17" id="KW-1133">Transmembrane helix</keyword>
<keyword evidence="11" id="KW-0730">Sialic acid</keyword>
<evidence type="ECO:0000256" key="17">
    <source>
        <dbReference type="SAM" id="Phobius"/>
    </source>
</evidence>
<feature type="domain" description="Herpesvirus glycoprotein H C-terminal" evidence="18">
    <location>
        <begin position="583"/>
        <end position="725"/>
    </location>
</feature>
<evidence type="ECO:0000313" key="20">
    <source>
        <dbReference type="Proteomes" id="UP000152314"/>
    </source>
</evidence>
<dbReference type="EMBL" id="KT595939">
    <property type="protein sequence ID" value="ALE14733.1"/>
    <property type="molecule type" value="Genomic_DNA"/>
</dbReference>
<keyword evidence="3" id="KW-1032">Host cell membrane</keyword>